<dbReference type="InterPro" id="IPR020558">
    <property type="entry name" value="DiOHA_6PGluconate_deHydtase_CS"/>
</dbReference>
<comment type="caution">
    <text evidence="15">Lacks conserved residue(s) required for the propagation of feature annotation.</text>
</comment>
<dbReference type="SUPFAM" id="SSF52016">
    <property type="entry name" value="LeuD/IlvD-like"/>
    <property type="match status" value="1"/>
</dbReference>
<dbReference type="GeneID" id="39857459"/>
<name>A0A1H5U8F4_9EURY</name>
<feature type="binding site" evidence="15">
    <location>
        <position position="71"/>
    </location>
    <ligand>
        <name>[2Fe-2S] cluster</name>
        <dbReference type="ChEBI" id="CHEBI:190135"/>
    </ligand>
</feature>
<dbReference type="Proteomes" id="UP000296733">
    <property type="component" value="Chromosome"/>
</dbReference>
<dbReference type="InterPro" id="IPR050165">
    <property type="entry name" value="DHAD_IlvD/Edd"/>
</dbReference>
<dbReference type="RefSeq" id="WP_103990284.1">
    <property type="nucleotide sequence ID" value="NZ_CP031311.1"/>
</dbReference>
<comment type="cofactor">
    <cofactor evidence="15">
        <name>[2Fe-2S] cluster</name>
        <dbReference type="ChEBI" id="CHEBI:190135"/>
    </cofactor>
    <text evidence="15">Binds 1 [2Fe-2S] cluster per subunit. This cluster acts as a Lewis acid cofactor.</text>
</comment>
<dbReference type="Proteomes" id="UP000236740">
    <property type="component" value="Unassembled WGS sequence"/>
</dbReference>
<feature type="active site" description="Proton acceptor" evidence="15">
    <location>
        <position position="496"/>
    </location>
</feature>
<keyword evidence="4 15" id="KW-0001">2Fe-2S</keyword>
<dbReference type="PANTHER" id="PTHR21000">
    <property type="entry name" value="DIHYDROXY-ACID DEHYDRATASE DAD"/>
    <property type="match status" value="1"/>
</dbReference>
<evidence type="ECO:0000313" key="19">
    <source>
        <dbReference type="EMBL" id="QCC47113.1"/>
    </source>
</evidence>
<feature type="binding site" evidence="15">
    <location>
        <position position="103"/>
    </location>
    <ligand>
        <name>Mg(2+)</name>
        <dbReference type="ChEBI" id="CHEBI:18420"/>
    </ligand>
</feature>
<comment type="catalytic activity">
    <reaction evidence="11">
        <text>(2R)-2,3-dihydroxy-3-methylbutanoate = 3-methyl-2-oxobutanoate + H2O</text>
        <dbReference type="Rhea" id="RHEA:24809"/>
        <dbReference type="ChEBI" id="CHEBI:11851"/>
        <dbReference type="ChEBI" id="CHEBI:15377"/>
        <dbReference type="ChEBI" id="CHEBI:49072"/>
        <dbReference type="EC" id="4.2.1.9"/>
    </reaction>
    <physiologicalReaction direction="left-to-right" evidence="11">
        <dbReference type="Rhea" id="RHEA:24810"/>
    </physiologicalReaction>
</comment>
<feature type="domain" description="Dihydroxy-acid/6-phosphogluconate dehydratase N-terminal" evidence="17">
    <location>
        <begin position="57"/>
        <end position="372"/>
    </location>
</feature>
<keyword evidence="10 15" id="KW-0100">Branched-chain amino acid biosynthesis</keyword>
<evidence type="ECO:0000256" key="8">
    <source>
        <dbReference type="ARBA" id="ARBA00023014"/>
    </source>
</evidence>
<gene>
    <name evidence="15 19" type="primary">ilvD</name>
    <name evidence="19" type="ORF">DV707_05190</name>
    <name evidence="20" type="ORF">SAMN04488133_0513</name>
</gene>
<dbReference type="EC" id="4.2.1.9" evidence="14 15"/>
<comment type="pathway">
    <text evidence="13 15">Amino-acid biosynthesis; L-isoleucine biosynthesis; L-isoleucine from 2-oxobutanoate: step 3/4.</text>
</comment>
<evidence type="ECO:0000256" key="15">
    <source>
        <dbReference type="HAMAP-Rule" id="MF_00012"/>
    </source>
</evidence>
<evidence type="ECO:0000259" key="17">
    <source>
        <dbReference type="Pfam" id="PF00920"/>
    </source>
</evidence>
<feature type="compositionally biased region" description="Basic and acidic residues" evidence="16">
    <location>
        <begin position="1"/>
        <end position="10"/>
    </location>
</feature>
<evidence type="ECO:0000256" key="10">
    <source>
        <dbReference type="ARBA" id="ARBA00023304"/>
    </source>
</evidence>
<sequence>MSKQEQPEREDGADEEPFSTGKDPDLPSTDVTEGPDKAPHRAMFRAMGFDDEDLGSPMVGVANPAADITPCNVHLDDVADAAIEGIEDAGGMPIEFGTITISDAISMGTEGMKASLISREVIADSVELVAFGERMDALVTVAGCDKNLPGMMMASIRTDLPSVFLYGGSIMPGEHDGRDVTIQNVFEGVGTYAEGEMDADELDDLERHACPGAGSCGGMFTANTMASIAEALGMAPLGTADAPAEAPERYEVARRSGEAVLNAVANGIRPSDILSKKSFENAIALQVAIGGSTNAVLHLLALAAEADIDLSIEEFDEISRKTPKIANLQPGGTKTMNDLHEEGGVPVVIRRLLDAGLFHGDAMTVTGRTIEEELDELDLPDDDEIGGDFIYTVDEPYQEEGAIKILTGNLAPDGAVLKVTGDDKFHHQGPARVFEGEEDAMEYVQEGHIESGDVIVIRNEGPQGGPGMREMLGVTAAVVGQGHEDDVALLTDGRFSGATRGPMVGHVAPEAAVGGAIGLIEDGDEITVDIPERELSVDLSESELDARREEWEPREPAYTSGVLAKYGNDFGSAANGAVTNPGAKE</sequence>
<dbReference type="InterPro" id="IPR056740">
    <property type="entry name" value="ILV_EDD_C"/>
</dbReference>
<dbReference type="InterPro" id="IPR037237">
    <property type="entry name" value="IlvD/EDD_N"/>
</dbReference>
<evidence type="ECO:0000256" key="12">
    <source>
        <dbReference type="ARBA" id="ARBA00029436"/>
    </source>
</evidence>
<keyword evidence="6 15" id="KW-0460">Magnesium</keyword>
<evidence type="ECO:0000256" key="14">
    <source>
        <dbReference type="ARBA" id="ARBA00029490"/>
    </source>
</evidence>
<comment type="catalytic activity">
    <reaction evidence="15">
        <text>(2R,3R)-2,3-dihydroxy-3-methylpentanoate = (S)-3-methyl-2-oxopentanoate + H2O</text>
        <dbReference type="Rhea" id="RHEA:27694"/>
        <dbReference type="ChEBI" id="CHEBI:15377"/>
        <dbReference type="ChEBI" id="CHEBI:35146"/>
        <dbReference type="ChEBI" id="CHEBI:49258"/>
        <dbReference type="EC" id="4.2.1.9"/>
    </reaction>
</comment>
<dbReference type="PROSITE" id="PS00887">
    <property type="entry name" value="ILVD_EDD_2"/>
    <property type="match status" value="1"/>
</dbReference>
<dbReference type="EMBL" id="CP031311">
    <property type="protein sequence ID" value="QCC47113.1"/>
    <property type="molecule type" value="Genomic_DNA"/>
</dbReference>
<feature type="binding site" description="via carbamate group" evidence="15">
    <location>
        <position position="146"/>
    </location>
    <ligand>
        <name>Mg(2+)</name>
        <dbReference type="ChEBI" id="CHEBI:18420"/>
    </ligand>
</feature>
<evidence type="ECO:0000256" key="1">
    <source>
        <dbReference type="ARBA" id="ARBA00001946"/>
    </source>
</evidence>
<proteinExistence type="inferred from homology"/>
<dbReference type="UniPathway" id="UPA00049">
    <property type="reaction ID" value="UER00061"/>
</dbReference>
<evidence type="ECO:0000259" key="18">
    <source>
        <dbReference type="Pfam" id="PF24877"/>
    </source>
</evidence>
<keyword evidence="8 15" id="KW-0411">Iron-sulfur</keyword>
<comment type="function">
    <text evidence="15">Functions in the biosynthesis of branched-chain amino acids. Catalyzes the dehydration of (2R,3R)-2,3-dihydroxy-3-methylpentanoate (2,3-dihydroxy-3-methylvalerate) into 2-oxo-3-methylpentanoate (2-oxo-3-methylvalerate) and of (2R)-2,3-dihydroxy-3-methylbutanoate (2,3-dihydroxyisovalerate) into 2-oxo-3-methylbutanoate (2-oxoisovalerate), the penultimate precursor to L-isoleucine and L-valine, respectively.</text>
</comment>
<dbReference type="InterPro" id="IPR042096">
    <property type="entry name" value="Dihydro-acid_dehy_C"/>
</dbReference>
<organism evidence="20 21">
    <name type="scientific">Halobellus limi</name>
    <dbReference type="NCBI Taxonomy" id="699433"/>
    <lineage>
        <taxon>Archaea</taxon>
        <taxon>Methanobacteriati</taxon>
        <taxon>Methanobacteriota</taxon>
        <taxon>Stenosarchaea group</taxon>
        <taxon>Halobacteria</taxon>
        <taxon>Halobacteriales</taxon>
        <taxon>Haloferacaceae</taxon>
        <taxon>Halobellus</taxon>
    </lineage>
</organism>
<dbReference type="EMBL" id="FNVN01000001">
    <property type="protein sequence ID" value="SEF71314.1"/>
    <property type="molecule type" value="Genomic_DNA"/>
</dbReference>
<keyword evidence="3 15" id="KW-0028">Amino-acid biosynthesis</keyword>
<dbReference type="InterPro" id="IPR004404">
    <property type="entry name" value="DihydroxyA_deHydtase"/>
</dbReference>
<dbReference type="PANTHER" id="PTHR21000:SF5">
    <property type="entry name" value="DIHYDROXY-ACID DEHYDRATASE, MITOCHONDRIAL"/>
    <property type="match status" value="1"/>
</dbReference>
<evidence type="ECO:0000256" key="4">
    <source>
        <dbReference type="ARBA" id="ARBA00022714"/>
    </source>
</evidence>
<dbReference type="GO" id="GO:0009097">
    <property type="term" value="P:isoleucine biosynthetic process"/>
    <property type="evidence" value="ECO:0007669"/>
    <property type="project" value="UniProtKB-UniRule"/>
</dbReference>
<feature type="binding site" evidence="15">
    <location>
        <position position="145"/>
    </location>
    <ligand>
        <name>Mg(2+)</name>
        <dbReference type="ChEBI" id="CHEBI:18420"/>
    </ligand>
</feature>
<keyword evidence="9 15" id="KW-0456">Lyase</keyword>
<dbReference type="Pfam" id="PF24877">
    <property type="entry name" value="ILV_EDD_C"/>
    <property type="match status" value="1"/>
</dbReference>
<dbReference type="Gene3D" id="3.50.30.80">
    <property type="entry name" value="IlvD/EDD C-terminal domain-like"/>
    <property type="match status" value="1"/>
</dbReference>
<reference evidence="20 21" key="1">
    <citation type="submission" date="2016-10" db="EMBL/GenBank/DDBJ databases">
        <authorList>
            <person name="de Groot N.N."/>
        </authorList>
    </citation>
    <scope>NUCLEOTIDE SEQUENCE [LARGE SCALE GENOMIC DNA]</scope>
    <source>
        <strain evidence="20 21">CGMCC 1.10331</strain>
    </source>
</reference>
<evidence type="ECO:0000256" key="2">
    <source>
        <dbReference type="ARBA" id="ARBA00006486"/>
    </source>
</evidence>
<accession>A0A1H5U8F4</accession>
<dbReference type="GO" id="GO:0051537">
    <property type="term" value="F:2 iron, 2 sulfur cluster binding"/>
    <property type="evidence" value="ECO:0007669"/>
    <property type="project" value="UniProtKB-UniRule"/>
</dbReference>
<dbReference type="GO" id="GO:0004160">
    <property type="term" value="F:dihydroxy-acid dehydratase activity"/>
    <property type="evidence" value="ECO:0007669"/>
    <property type="project" value="UniProtKB-UniRule"/>
</dbReference>
<evidence type="ECO:0000256" key="9">
    <source>
        <dbReference type="ARBA" id="ARBA00023239"/>
    </source>
</evidence>
<evidence type="ECO:0000313" key="22">
    <source>
        <dbReference type="Proteomes" id="UP000296733"/>
    </source>
</evidence>
<dbReference type="Pfam" id="PF00920">
    <property type="entry name" value="ILVD_EDD_N"/>
    <property type="match status" value="1"/>
</dbReference>
<dbReference type="UniPathway" id="UPA00047">
    <property type="reaction ID" value="UER00057"/>
</dbReference>
<dbReference type="GO" id="GO:0009099">
    <property type="term" value="P:L-valine biosynthetic process"/>
    <property type="evidence" value="ECO:0007669"/>
    <property type="project" value="UniProtKB-UniRule"/>
</dbReference>
<reference evidence="19 22" key="2">
    <citation type="journal article" date="2019" name="Nat. Commun.">
        <title>A new type of DNA phosphorothioation-based antiviral system in archaea.</title>
        <authorList>
            <person name="Xiong L."/>
            <person name="Liu S."/>
            <person name="Chen S."/>
            <person name="Xiao Y."/>
            <person name="Zhu B."/>
            <person name="Gao Y."/>
            <person name="Zhang Y."/>
            <person name="Chen B."/>
            <person name="Luo J."/>
            <person name="Deng Z."/>
            <person name="Chen X."/>
            <person name="Wang L."/>
            <person name="Chen S."/>
        </authorList>
    </citation>
    <scope>NUCLEOTIDE SEQUENCE [LARGE SCALE GENOMIC DNA]</scope>
    <source>
        <strain evidence="19 22">CGMCC 1.10331</strain>
    </source>
</reference>
<evidence type="ECO:0000256" key="5">
    <source>
        <dbReference type="ARBA" id="ARBA00022723"/>
    </source>
</evidence>
<dbReference type="PROSITE" id="PS00886">
    <property type="entry name" value="ILVD_EDD_1"/>
    <property type="match status" value="1"/>
</dbReference>
<dbReference type="SUPFAM" id="SSF143975">
    <property type="entry name" value="IlvD/EDD N-terminal domain-like"/>
    <property type="match status" value="1"/>
</dbReference>
<evidence type="ECO:0000313" key="20">
    <source>
        <dbReference type="EMBL" id="SEF71314.1"/>
    </source>
</evidence>
<feature type="modified residue" description="N6-carboxylysine" evidence="15">
    <location>
        <position position="146"/>
    </location>
</feature>
<evidence type="ECO:0000256" key="6">
    <source>
        <dbReference type="ARBA" id="ARBA00022842"/>
    </source>
</evidence>
<feature type="region of interest" description="Disordered" evidence="16">
    <location>
        <begin position="1"/>
        <end position="38"/>
    </location>
</feature>
<comment type="subunit">
    <text evidence="15">Homodimer.</text>
</comment>
<dbReference type="InterPro" id="IPR000581">
    <property type="entry name" value="ILV_EDD_N"/>
</dbReference>
<keyword evidence="5 15" id="KW-0479">Metal-binding</keyword>
<evidence type="ECO:0000313" key="21">
    <source>
        <dbReference type="Proteomes" id="UP000236740"/>
    </source>
</evidence>
<dbReference type="NCBIfam" id="NF002068">
    <property type="entry name" value="PRK00911.1"/>
    <property type="match status" value="1"/>
</dbReference>
<feature type="binding site" evidence="15">
    <location>
        <position position="470"/>
    </location>
    <ligand>
        <name>Mg(2+)</name>
        <dbReference type="ChEBI" id="CHEBI:18420"/>
    </ligand>
</feature>
<evidence type="ECO:0000256" key="13">
    <source>
        <dbReference type="ARBA" id="ARBA00029437"/>
    </source>
</evidence>
<dbReference type="AlphaFoldDB" id="A0A1H5U8F4"/>
<comment type="cofactor">
    <cofactor evidence="1 15">
        <name>Mg(2+)</name>
        <dbReference type="ChEBI" id="CHEBI:18420"/>
    </cofactor>
</comment>
<dbReference type="FunFam" id="3.50.30.80:FF:000001">
    <property type="entry name" value="Dihydroxy-acid dehydratase"/>
    <property type="match status" value="1"/>
</dbReference>
<protein>
    <recommendedName>
        <fullName evidence="14 15">Dihydroxy-acid dehydratase</fullName>
        <shortName evidence="15">DAD</shortName>
        <ecNumber evidence="14 15">4.2.1.9</ecNumber>
    </recommendedName>
</protein>
<dbReference type="GO" id="GO:0000287">
    <property type="term" value="F:magnesium ion binding"/>
    <property type="evidence" value="ECO:0007669"/>
    <property type="project" value="UniProtKB-UniRule"/>
</dbReference>
<evidence type="ECO:0000256" key="7">
    <source>
        <dbReference type="ARBA" id="ARBA00023004"/>
    </source>
</evidence>
<keyword evidence="7 15" id="KW-0408">Iron</keyword>
<evidence type="ECO:0000256" key="16">
    <source>
        <dbReference type="SAM" id="MobiDB-lite"/>
    </source>
</evidence>
<keyword evidence="21" id="KW-1185">Reference proteome</keyword>
<dbReference type="HAMAP" id="MF_00012">
    <property type="entry name" value="IlvD"/>
    <property type="match status" value="1"/>
</dbReference>
<dbReference type="NCBIfam" id="TIGR00110">
    <property type="entry name" value="ilvD"/>
    <property type="match status" value="1"/>
</dbReference>
<dbReference type="KEGG" id="hlm:DV707_05190"/>
<evidence type="ECO:0000256" key="11">
    <source>
        <dbReference type="ARBA" id="ARBA00029304"/>
    </source>
</evidence>
<comment type="pathway">
    <text evidence="12 15">Amino-acid biosynthesis; L-valine biosynthesis; L-valine from pyruvate: step 3/4.</text>
</comment>
<feature type="domain" description="Dihydroxy-acid/6-phosphogluconate dehydratase C-terminal" evidence="18">
    <location>
        <begin position="389"/>
        <end position="577"/>
    </location>
</feature>
<evidence type="ECO:0000256" key="3">
    <source>
        <dbReference type="ARBA" id="ARBA00022605"/>
    </source>
</evidence>
<comment type="similarity">
    <text evidence="2 15">Belongs to the IlvD/Edd family.</text>
</comment>
<dbReference type="OrthoDB" id="8674at2157"/>